<dbReference type="PANTHER" id="PTHR23220">
    <property type="entry name" value="INTEGRIN ALPHA"/>
    <property type="match status" value="1"/>
</dbReference>
<evidence type="ECO:0000256" key="5">
    <source>
        <dbReference type="ARBA" id="ARBA00023136"/>
    </source>
</evidence>
<keyword evidence="4" id="KW-0401">Integrin</keyword>
<gene>
    <name evidence="11" type="ORF">ACEWY4_003671</name>
</gene>
<evidence type="ECO:0000313" key="11">
    <source>
        <dbReference type="EMBL" id="KAL2101910.1"/>
    </source>
</evidence>
<dbReference type="Gene3D" id="1.20.5.930">
    <property type="entry name" value="Bicelle-embedded integrin alpha(iib) transmembrane segment"/>
    <property type="match status" value="1"/>
</dbReference>
<comment type="subcellular location">
    <subcellularLocation>
        <location evidence="1">Membrane</location>
        <topology evidence="1">Single-pass type I membrane protein</topology>
    </subcellularLocation>
</comment>
<dbReference type="GO" id="GO:0016020">
    <property type="term" value="C:membrane"/>
    <property type="evidence" value="ECO:0007669"/>
    <property type="project" value="UniProtKB-SubCell"/>
</dbReference>
<dbReference type="PANTHER" id="PTHR23220:SF118">
    <property type="entry name" value="INTEGRIN ALPHA-X"/>
    <property type="match status" value="1"/>
</dbReference>
<name>A0ABD1KRY3_9TELE</name>
<dbReference type="GO" id="GO:0007155">
    <property type="term" value="P:cell adhesion"/>
    <property type="evidence" value="ECO:0007669"/>
    <property type="project" value="UniProtKB-KW"/>
</dbReference>
<dbReference type="InterPro" id="IPR000413">
    <property type="entry name" value="Integrin_alpha"/>
</dbReference>
<dbReference type="GO" id="GO:0007229">
    <property type="term" value="P:integrin-mediated signaling pathway"/>
    <property type="evidence" value="ECO:0007669"/>
    <property type="project" value="UniProtKB-KW"/>
</dbReference>
<organism evidence="11 12">
    <name type="scientific">Coilia grayii</name>
    <name type="common">Gray's grenadier anchovy</name>
    <dbReference type="NCBI Taxonomy" id="363190"/>
    <lineage>
        <taxon>Eukaryota</taxon>
        <taxon>Metazoa</taxon>
        <taxon>Chordata</taxon>
        <taxon>Craniata</taxon>
        <taxon>Vertebrata</taxon>
        <taxon>Euteleostomi</taxon>
        <taxon>Actinopterygii</taxon>
        <taxon>Neopterygii</taxon>
        <taxon>Teleostei</taxon>
        <taxon>Clupei</taxon>
        <taxon>Clupeiformes</taxon>
        <taxon>Clupeoidei</taxon>
        <taxon>Engraulidae</taxon>
        <taxon>Coilinae</taxon>
        <taxon>Coilia</taxon>
    </lineage>
</organism>
<keyword evidence="6" id="KW-0675">Receptor</keyword>
<feature type="domain" description="Integrin alpha second immunoglobulin-like" evidence="9">
    <location>
        <begin position="96"/>
        <end position="229"/>
    </location>
</feature>
<feature type="domain" description="Integrin alpha-X-like third Ig-like" evidence="10">
    <location>
        <begin position="241"/>
        <end position="422"/>
    </location>
</feature>
<comment type="caution">
    <text evidence="11">The sequence shown here is derived from an EMBL/GenBank/DDBJ whole genome shotgun (WGS) entry which is preliminary data.</text>
</comment>
<keyword evidence="8" id="KW-1133">Transmembrane helix</keyword>
<accession>A0ABD1KRY3</accession>
<evidence type="ECO:0000313" key="12">
    <source>
        <dbReference type="Proteomes" id="UP001591681"/>
    </source>
</evidence>
<dbReference type="Pfam" id="PF20805">
    <property type="entry name" value="Integrin_A_Ig_2"/>
    <property type="match status" value="1"/>
</dbReference>
<evidence type="ECO:0000259" key="10">
    <source>
        <dbReference type="Pfam" id="PF21520"/>
    </source>
</evidence>
<reference evidence="11 12" key="1">
    <citation type="submission" date="2024-09" db="EMBL/GenBank/DDBJ databases">
        <title>A chromosome-level genome assembly of Gray's grenadier anchovy, Coilia grayii.</title>
        <authorList>
            <person name="Fu Z."/>
        </authorList>
    </citation>
    <scope>NUCLEOTIDE SEQUENCE [LARGE SCALE GENOMIC DNA]</scope>
    <source>
        <strain evidence="11">G4</strain>
        <tissue evidence="11">Muscle</tissue>
    </source>
</reference>
<dbReference type="Proteomes" id="UP001591681">
    <property type="component" value="Unassembled WGS sequence"/>
</dbReference>
<evidence type="ECO:0000259" key="9">
    <source>
        <dbReference type="Pfam" id="PF20805"/>
    </source>
</evidence>
<evidence type="ECO:0008006" key="13">
    <source>
        <dbReference type="Google" id="ProtNLM"/>
    </source>
</evidence>
<dbReference type="AlphaFoldDB" id="A0ABD1KRY3"/>
<proteinExistence type="inferred from homology"/>
<evidence type="ECO:0000256" key="8">
    <source>
        <dbReference type="SAM" id="Phobius"/>
    </source>
</evidence>
<dbReference type="SUPFAM" id="SSF69179">
    <property type="entry name" value="Integrin domains"/>
    <property type="match status" value="1"/>
</dbReference>
<dbReference type="InterPro" id="IPR048633">
    <property type="entry name" value="ITGAX-like_Ig_3"/>
</dbReference>
<evidence type="ECO:0000256" key="7">
    <source>
        <dbReference type="ARBA" id="ARBA00023180"/>
    </source>
</evidence>
<dbReference type="PRINTS" id="PR01185">
    <property type="entry name" value="INTEGRINA"/>
</dbReference>
<dbReference type="EMBL" id="JBHFQA010000003">
    <property type="protein sequence ID" value="KAL2101910.1"/>
    <property type="molecule type" value="Genomic_DNA"/>
</dbReference>
<feature type="transmembrane region" description="Helical" evidence="8">
    <location>
        <begin position="430"/>
        <end position="449"/>
    </location>
</feature>
<evidence type="ECO:0000256" key="3">
    <source>
        <dbReference type="ARBA" id="ARBA00022889"/>
    </source>
</evidence>
<protein>
    <recommendedName>
        <fullName evidence="13">Integrin alpha-M-like</fullName>
    </recommendedName>
</protein>
<keyword evidence="7" id="KW-0325">Glycoprotein</keyword>
<dbReference type="Gene3D" id="2.60.40.1530">
    <property type="entry name" value="ntegrin, alpha v. Chain A, domain 4"/>
    <property type="match status" value="1"/>
</dbReference>
<evidence type="ECO:0000256" key="1">
    <source>
        <dbReference type="ARBA" id="ARBA00004479"/>
    </source>
</evidence>
<dbReference type="InterPro" id="IPR048285">
    <property type="entry name" value="Integrin_alpha_Ig-like_2"/>
</dbReference>
<keyword evidence="12" id="KW-1185">Reference proteome</keyword>
<evidence type="ECO:0000256" key="6">
    <source>
        <dbReference type="ARBA" id="ARBA00023170"/>
    </source>
</evidence>
<sequence length="480" mass="52997">MKEVVKPDRSRPLVSIATTILFQPSIIPTSISDCADFERVTATVCFNMAKVTKDKFTGVQVAFFFDGILTESKLKPELASSSARTINHPLNFEIDCGADGVCTDDIHLSVNFSGSIIEVGITQEIGVVVTVENRGEDSYNTRVSLSYPPGLSYRTLATKQGRVECSVTVDSTAEASPEKTECRVNRPILRAGDKAVFVVQYGIDGHSDFRDIVTMQAQAFSNNDKHATGSHLSKTLDIAVKYSIYVILKRFEGTSSYINFTAGNYHLQKPVTNHLEVTNRLRDLNLTVIIHVPVKLQDKNIWTNADSLHIKGCTRGQELNPITTDLQQTFKNNKEPTLNCSIALCLEFRCASFMTKGSQNRYSISGNVSSGWIEQTGLRSALFYLVTSATLEYDNNKYIFYSSESSRQPPVTRIQTHVEVYEEPNLTKEIIGGGVIGLILLALLTAALVKSGFFKSSYQQRLQEAGNEDQEGGEPPEAEA</sequence>
<keyword evidence="8" id="KW-0812">Transmembrane</keyword>
<evidence type="ECO:0000256" key="4">
    <source>
        <dbReference type="ARBA" id="ARBA00023037"/>
    </source>
</evidence>
<dbReference type="InterPro" id="IPR032695">
    <property type="entry name" value="Integrin_dom_sf"/>
</dbReference>
<keyword evidence="5 8" id="KW-0472">Membrane</keyword>
<comment type="similarity">
    <text evidence="2">Belongs to the integrin alpha chain family.</text>
</comment>
<keyword evidence="3" id="KW-0130">Cell adhesion</keyword>
<dbReference type="Gene3D" id="2.60.40.1510">
    <property type="entry name" value="ntegrin, alpha v. Chain A, domain 3"/>
    <property type="match status" value="1"/>
</dbReference>
<dbReference type="Pfam" id="PF21520">
    <property type="entry name" value="ITGAX-like_Ig_3"/>
    <property type="match status" value="1"/>
</dbReference>
<evidence type="ECO:0000256" key="2">
    <source>
        <dbReference type="ARBA" id="ARBA00008054"/>
    </source>
</evidence>